<evidence type="ECO:0000256" key="1">
    <source>
        <dbReference type="SAM" id="Phobius"/>
    </source>
</evidence>
<name>F1A5V3_DICPU</name>
<accession>F1A5V3</accession>
<feature type="transmembrane region" description="Helical" evidence="1">
    <location>
        <begin position="360"/>
        <end position="378"/>
    </location>
</feature>
<keyword evidence="2" id="KW-0732">Signal</keyword>
<dbReference type="InParanoid" id="F1A5V3"/>
<dbReference type="KEGG" id="dpp:DICPUDRAFT_100140"/>
<evidence type="ECO:0000313" key="3">
    <source>
        <dbReference type="EMBL" id="EGC28430.1"/>
    </source>
</evidence>
<sequence>MIKYSLLLLFLFYTYITSAYNSNNNNNNRNFNLETIQEGNTLKIKGNYLNANSKLFLNQQEIKANFNGKEFNAQIPLDLLEYNFSIENSPNGPIIPVSFTPKPIIKYIYSIFNNNTFSVIINGEFLGTTINKKSNYNKISINNAQCLDLSIFNNDNTLIKCTLVNNQQQEQHEEQHQQQESLINKYILTNNKISIQSSKYNSNEKTLYEFNEIPVLIQLFGYKKDLLNDKLFYFNTSYYNSNWYLNSSIKLTIFDADNNNNIVLNQQQQNQQPLEQQFQCEPLDDNQSLLCNITLNNNNIINNYNYKKLLMSGNAVLQISNIRITSKPIKFSSLLNSFYEFNINNNGNITSKKINAGASLNSNFHILFATLFLLIVYLF</sequence>
<organism evidence="3 4">
    <name type="scientific">Dictyostelium purpureum</name>
    <name type="common">Slime mold</name>
    <dbReference type="NCBI Taxonomy" id="5786"/>
    <lineage>
        <taxon>Eukaryota</taxon>
        <taxon>Amoebozoa</taxon>
        <taxon>Evosea</taxon>
        <taxon>Eumycetozoa</taxon>
        <taxon>Dictyostelia</taxon>
        <taxon>Dictyosteliales</taxon>
        <taxon>Dictyosteliaceae</taxon>
        <taxon>Dictyostelium</taxon>
    </lineage>
</organism>
<dbReference type="RefSeq" id="XP_003295047.1">
    <property type="nucleotide sequence ID" value="XM_003294999.1"/>
</dbReference>
<evidence type="ECO:0000313" key="4">
    <source>
        <dbReference type="Proteomes" id="UP000001064"/>
    </source>
</evidence>
<dbReference type="VEuPathDB" id="AmoebaDB:DICPUDRAFT_100140"/>
<feature type="chain" id="PRO_5003264130" evidence="2">
    <location>
        <begin position="20"/>
        <end position="379"/>
    </location>
</feature>
<keyword evidence="1" id="KW-1133">Transmembrane helix</keyword>
<dbReference type="Proteomes" id="UP000001064">
    <property type="component" value="Unassembled WGS sequence"/>
</dbReference>
<keyword evidence="4" id="KW-1185">Reference proteome</keyword>
<dbReference type="GeneID" id="10510999"/>
<evidence type="ECO:0000256" key="2">
    <source>
        <dbReference type="SAM" id="SignalP"/>
    </source>
</evidence>
<keyword evidence="1" id="KW-0812">Transmembrane</keyword>
<protein>
    <submittedName>
        <fullName evidence="3">Expressed protein</fullName>
    </submittedName>
</protein>
<keyword evidence="1" id="KW-0472">Membrane</keyword>
<feature type="signal peptide" evidence="2">
    <location>
        <begin position="1"/>
        <end position="19"/>
    </location>
</feature>
<dbReference type="EMBL" id="GL871641">
    <property type="protein sequence ID" value="EGC28430.1"/>
    <property type="molecule type" value="Genomic_DNA"/>
</dbReference>
<proteinExistence type="predicted"/>
<gene>
    <name evidence="3" type="ORF">DICPUDRAFT_100140</name>
</gene>
<reference evidence="4" key="1">
    <citation type="journal article" date="2011" name="Genome Biol.">
        <title>Comparative genomics of the social amoebae Dictyostelium discoideum and Dictyostelium purpureum.</title>
        <authorList>
            <consortium name="US DOE Joint Genome Institute (JGI-PGF)"/>
            <person name="Sucgang R."/>
            <person name="Kuo A."/>
            <person name="Tian X."/>
            <person name="Salerno W."/>
            <person name="Parikh A."/>
            <person name="Feasley C.L."/>
            <person name="Dalin E."/>
            <person name="Tu H."/>
            <person name="Huang E."/>
            <person name="Barry K."/>
            <person name="Lindquist E."/>
            <person name="Shapiro H."/>
            <person name="Bruce D."/>
            <person name="Schmutz J."/>
            <person name="Salamov A."/>
            <person name="Fey P."/>
            <person name="Gaudet P."/>
            <person name="Anjard C."/>
            <person name="Babu M.M."/>
            <person name="Basu S."/>
            <person name="Bushmanova Y."/>
            <person name="van der Wel H."/>
            <person name="Katoh-Kurasawa M."/>
            <person name="Dinh C."/>
            <person name="Coutinho P.M."/>
            <person name="Saito T."/>
            <person name="Elias M."/>
            <person name="Schaap P."/>
            <person name="Kay R.R."/>
            <person name="Henrissat B."/>
            <person name="Eichinger L."/>
            <person name="Rivero F."/>
            <person name="Putnam N.H."/>
            <person name="West C.M."/>
            <person name="Loomis W.F."/>
            <person name="Chisholm R.L."/>
            <person name="Shaulsky G."/>
            <person name="Strassmann J.E."/>
            <person name="Queller D.C."/>
            <person name="Kuspa A."/>
            <person name="Grigoriev I.V."/>
        </authorList>
    </citation>
    <scope>NUCLEOTIDE SEQUENCE [LARGE SCALE GENOMIC DNA]</scope>
    <source>
        <strain evidence="4">QSDP1</strain>
    </source>
</reference>
<dbReference type="AlphaFoldDB" id="F1A5V3"/>